<feature type="compositionally biased region" description="Acidic residues" evidence="1">
    <location>
        <begin position="46"/>
        <end position="55"/>
    </location>
</feature>
<feature type="region of interest" description="Disordered" evidence="1">
    <location>
        <begin position="35"/>
        <end position="90"/>
    </location>
</feature>
<dbReference type="Proteomes" id="UP000789405">
    <property type="component" value="Unassembled WGS sequence"/>
</dbReference>
<evidence type="ECO:0000256" key="1">
    <source>
        <dbReference type="SAM" id="MobiDB-lite"/>
    </source>
</evidence>
<dbReference type="AlphaFoldDB" id="A0A9N8W1A6"/>
<comment type="caution">
    <text evidence="2">The sequence shown here is derived from an EMBL/GenBank/DDBJ whole genome shotgun (WGS) entry which is preliminary data.</text>
</comment>
<dbReference type="EMBL" id="CAJVPY010000451">
    <property type="protein sequence ID" value="CAG8473620.1"/>
    <property type="molecule type" value="Genomic_DNA"/>
</dbReference>
<feature type="compositionally biased region" description="Polar residues" evidence="1">
    <location>
        <begin position="35"/>
        <end position="45"/>
    </location>
</feature>
<evidence type="ECO:0000313" key="2">
    <source>
        <dbReference type="EMBL" id="CAG8473620.1"/>
    </source>
</evidence>
<accession>A0A9N8W1A6</accession>
<proteinExistence type="predicted"/>
<organism evidence="2 3">
    <name type="scientific">Dentiscutata erythropus</name>
    <dbReference type="NCBI Taxonomy" id="1348616"/>
    <lineage>
        <taxon>Eukaryota</taxon>
        <taxon>Fungi</taxon>
        <taxon>Fungi incertae sedis</taxon>
        <taxon>Mucoromycota</taxon>
        <taxon>Glomeromycotina</taxon>
        <taxon>Glomeromycetes</taxon>
        <taxon>Diversisporales</taxon>
        <taxon>Gigasporaceae</taxon>
        <taxon>Dentiscutata</taxon>
    </lineage>
</organism>
<dbReference type="OrthoDB" id="2489631at2759"/>
<keyword evidence="3" id="KW-1185">Reference proteome</keyword>
<gene>
    <name evidence="2" type="ORF">DERYTH_LOCUS1579</name>
</gene>
<name>A0A9N8W1A6_9GLOM</name>
<protein>
    <submittedName>
        <fullName evidence="2">10081_t:CDS:1</fullName>
    </submittedName>
</protein>
<sequence length="154" mass="18136">MTKNLFDSIEAHDKLRRERLNEALAKQEKKIRETNVATQAQYTNLESEEYSDNDNEPFNLSSDDDLYIEENSHELNEPNESDSDTKSDEFKNHIGDIQNINNWRYLVSQWIELVENEENNELEEINDNADLVDDTDTILSSYNEEAKWKLSNFI</sequence>
<evidence type="ECO:0000313" key="3">
    <source>
        <dbReference type="Proteomes" id="UP000789405"/>
    </source>
</evidence>
<reference evidence="2" key="1">
    <citation type="submission" date="2021-06" db="EMBL/GenBank/DDBJ databases">
        <authorList>
            <person name="Kallberg Y."/>
            <person name="Tangrot J."/>
            <person name="Rosling A."/>
        </authorList>
    </citation>
    <scope>NUCLEOTIDE SEQUENCE</scope>
    <source>
        <strain evidence="2">MA453B</strain>
    </source>
</reference>